<dbReference type="Pfam" id="PF00235">
    <property type="entry name" value="Profilin"/>
    <property type="match status" value="1"/>
</dbReference>
<dbReference type="Gene3D" id="3.30.450.30">
    <property type="entry name" value="Dynein light chain 2a, cytoplasmic"/>
    <property type="match status" value="1"/>
</dbReference>
<protein>
    <recommendedName>
        <fullName evidence="4">Profilin</fullName>
    </recommendedName>
</protein>
<sequence>MVAINEEFIKKNILDENANIFGACIIGAPECMVISKLNFEISNEEVKRLTEVFTLFREAPLVIGGKNFTRTKSTSSYILAKNDTTGIALFQNNMGLIAVAKFLDNAIEPDRLLKILQGAILKALL</sequence>
<name>A0AAN7Z184_9MYCE</name>
<reference evidence="2 3" key="1">
    <citation type="submission" date="2023-11" db="EMBL/GenBank/DDBJ databases">
        <title>Dfirmibasis_genome.</title>
        <authorList>
            <person name="Edelbroek B."/>
            <person name="Kjellin J."/>
            <person name="Jerlstrom-Hultqvist J."/>
            <person name="Soderbom F."/>
        </authorList>
    </citation>
    <scope>NUCLEOTIDE SEQUENCE [LARGE SCALE GENOMIC DNA]</scope>
    <source>
        <strain evidence="2 3">TNS-C-14</strain>
    </source>
</reference>
<dbReference type="AlphaFoldDB" id="A0AAN7Z184"/>
<dbReference type="SUPFAM" id="SSF55770">
    <property type="entry name" value="Profilin (actin-binding protein)"/>
    <property type="match status" value="1"/>
</dbReference>
<accession>A0AAN7Z184</accession>
<comment type="function">
    <text evidence="1">Binds to actin and affects the structure of the cytoskeleton. At high concentrations, profilin prevents the polymerization of actin, whereas it enhances it at low concentrations. By binding to PIP2, it inhibits the formation of IP3 and DG.</text>
</comment>
<evidence type="ECO:0000313" key="3">
    <source>
        <dbReference type="Proteomes" id="UP001344447"/>
    </source>
</evidence>
<dbReference type="EMBL" id="JAVFKY010000001">
    <property type="protein sequence ID" value="KAK5583987.1"/>
    <property type="molecule type" value="Genomic_DNA"/>
</dbReference>
<keyword evidence="3" id="KW-1185">Reference proteome</keyword>
<organism evidence="2 3">
    <name type="scientific">Dictyostelium firmibasis</name>
    <dbReference type="NCBI Taxonomy" id="79012"/>
    <lineage>
        <taxon>Eukaryota</taxon>
        <taxon>Amoebozoa</taxon>
        <taxon>Evosea</taxon>
        <taxon>Eumycetozoa</taxon>
        <taxon>Dictyostelia</taxon>
        <taxon>Dictyosteliales</taxon>
        <taxon>Dictyosteliaceae</taxon>
        <taxon>Dictyostelium</taxon>
    </lineage>
</organism>
<evidence type="ECO:0000313" key="2">
    <source>
        <dbReference type="EMBL" id="KAK5583987.1"/>
    </source>
</evidence>
<gene>
    <name evidence="2" type="ORF">RB653_005594</name>
</gene>
<dbReference type="GO" id="GO:0003779">
    <property type="term" value="F:actin binding"/>
    <property type="evidence" value="ECO:0007669"/>
    <property type="project" value="InterPro"/>
</dbReference>
<dbReference type="Proteomes" id="UP001344447">
    <property type="component" value="Unassembled WGS sequence"/>
</dbReference>
<evidence type="ECO:0000256" key="1">
    <source>
        <dbReference type="ARBA" id="ARBA00025549"/>
    </source>
</evidence>
<proteinExistence type="predicted"/>
<evidence type="ECO:0008006" key="4">
    <source>
        <dbReference type="Google" id="ProtNLM"/>
    </source>
</evidence>
<comment type="caution">
    <text evidence="2">The sequence shown here is derived from an EMBL/GenBank/DDBJ whole genome shotgun (WGS) entry which is preliminary data.</text>
</comment>
<dbReference type="InterPro" id="IPR048278">
    <property type="entry name" value="PFN"/>
</dbReference>
<dbReference type="InterPro" id="IPR036140">
    <property type="entry name" value="PFN_sf"/>
</dbReference>